<dbReference type="InterPro" id="IPR014720">
    <property type="entry name" value="dsRBD_dom"/>
</dbReference>
<dbReference type="GO" id="GO:0003726">
    <property type="term" value="F:double-stranded RNA adenosine deaminase activity"/>
    <property type="evidence" value="ECO:0007669"/>
    <property type="project" value="TreeGrafter"/>
</dbReference>
<dbReference type="GeneID" id="112042019"/>
<dbReference type="CDD" id="cd19875">
    <property type="entry name" value="DSRM_EIF2AK2-like"/>
    <property type="match status" value="1"/>
</dbReference>
<dbReference type="GO" id="GO:0006396">
    <property type="term" value="P:RNA processing"/>
    <property type="evidence" value="ECO:0007669"/>
    <property type="project" value="InterPro"/>
</dbReference>
<feature type="domain" description="A to I editase" evidence="4">
    <location>
        <begin position="387"/>
        <end position="735"/>
    </location>
</feature>
<dbReference type="AlphaFoldDB" id="A0A2R2MN77"/>
<evidence type="ECO:0000259" key="4">
    <source>
        <dbReference type="PROSITE" id="PS50141"/>
    </source>
</evidence>
<gene>
    <name evidence="6" type="primary">LOC112042019</name>
</gene>
<dbReference type="Pfam" id="PF00035">
    <property type="entry name" value="dsrm"/>
    <property type="match status" value="2"/>
</dbReference>
<dbReference type="KEGG" id="lak:112042019"/>
<accession>A0A2R2MN77</accession>
<dbReference type="Pfam" id="PF02137">
    <property type="entry name" value="A_deamin"/>
    <property type="match status" value="1"/>
</dbReference>
<evidence type="ECO:0000313" key="6">
    <source>
        <dbReference type="RefSeq" id="XP_023931666.1"/>
    </source>
</evidence>
<keyword evidence="5" id="KW-1185">Reference proteome</keyword>
<organism evidence="5 6">
    <name type="scientific">Lingula anatina</name>
    <name type="common">Brachiopod</name>
    <name type="synonym">Lingula unguis</name>
    <dbReference type="NCBI Taxonomy" id="7574"/>
    <lineage>
        <taxon>Eukaryota</taxon>
        <taxon>Metazoa</taxon>
        <taxon>Spiralia</taxon>
        <taxon>Lophotrochozoa</taxon>
        <taxon>Brachiopoda</taxon>
        <taxon>Linguliformea</taxon>
        <taxon>Lingulata</taxon>
        <taxon>Lingulida</taxon>
        <taxon>Linguloidea</taxon>
        <taxon>Lingulidae</taxon>
        <taxon>Lingula</taxon>
    </lineage>
</organism>
<name>A0A2R2MN77_LINAN</name>
<dbReference type="InterPro" id="IPR044455">
    <property type="entry name" value="ADAD1_DSRM"/>
</dbReference>
<evidence type="ECO:0000256" key="1">
    <source>
        <dbReference type="PROSITE-ProRule" id="PRU00266"/>
    </source>
</evidence>
<dbReference type="GO" id="GO:0008251">
    <property type="term" value="F:tRNA-specific adenosine deaminase activity"/>
    <property type="evidence" value="ECO:0007669"/>
    <property type="project" value="TreeGrafter"/>
</dbReference>
<dbReference type="SUPFAM" id="SSF54768">
    <property type="entry name" value="dsRNA-binding domain-like"/>
    <property type="match status" value="2"/>
</dbReference>
<feature type="domain" description="DRBM" evidence="3">
    <location>
        <begin position="263"/>
        <end position="328"/>
    </location>
</feature>
<dbReference type="SMART" id="SM00552">
    <property type="entry name" value="ADEAMc"/>
    <property type="match status" value="1"/>
</dbReference>
<dbReference type="PANTHER" id="PTHR10910:SF145">
    <property type="entry name" value="DOUBLE-STRANDED RNA-SPECIFIC ADENOSINE DEAMINASE-LIKE"/>
    <property type="match status" value="1"/>
</dbReference>
<evidence type="ECO:0000256" key="2">
    <source>
        <dbReference type="SAM" id="MobiDB-lite"/>
    </source>
</evidence>
<evidence type="ECO:0000259" key="3">
    <source>
        <dbReference type="PROSITE" id="PS50137"/>
    </source>
</evidence>
<evidence type="ECO:0000313" key="5">
    <source>
        <dbReference type="Proteomes" id="UP000085678"/>
    </source>
</evidence>
<proteinExistence type="predicted"/>
<dbReference type="Gene3D" id="3.30.160.20">
    <property type="match status" value="2"/>
</dbReference>
<reference evidence="6" key="1">
    <citation type="submission" date="2025-08" db="UniProtKB">
        <authorList>
            <consortium name="RefSeq"/>
        </authorList>
    </citation>
    <scope>IDENTIFICATION</scope>
    <source>
        <tissue evidence="6">Gonads</tissue>
    </source>
</reference>
<dbReference type="OrthoDB" id="10268011at2759"/>
<keyword evidence="1" id="KW-0694">RNA-binding</keyword>
<dbReference type="PROSITE" id="PS50141">
    <property type="entry name" value="A_DEAMIN_EDITASE"/>
    <property type="match status" value="1"/>
</dbReference>
<dbReference type="RefSeq" id="XP_023931666.1">
    <property type="nucleotide sequence ID" value="XM_024075898.1"/>
</dbReference>
<dbReference type="GO" id="GO:0005737">
    <property type="term" value="C:cytoplasm"/>
    <property type="evidence" value="ECO:0007669"/>
    <property type="project" value="TreeGrafter"/>
</dbReference>
<feature type="region of interest" description="Disordered" evidence="2">
    <location>
        <begin position="1"/>
        <end position="30"/>
    </location>
</feature>
<dbReference type="CDD" id="cd19905">
    <property type="entry name" value="DSRM_ADAD1"/>
    <property type="match status" value="1"/>
</dbReference>
<dbReference type="InterPro" id="IPR002466">
    <property type="entry name" value="A_deamin"/>
</dbReference>
<dbReference type="SMART" id="SM00358">
    <property type="entry name" value="DSRM"/>
    <property type="match status" value="2"/>
</dbReference>
<dbReference type="GO" id="GO:0005730">
    <property type="term" value="C:nucleolus"/>
    <property type="evidence" value="ECO:0007669"/>
    <property type="project" value="TreeGrafter"/>
</dbReference>
<dbReference type="GO" id="GO:0006382">
    <property type="term" value="P:adenosine to inosine editing"/>
    <property type="evidence" value="ECO:0007669"/>
    <property type="project" value="TreeGrafter"/>
</dbReference>
<dbReference type="OMA" id="IGRTTHC"/>
<feature type="domain" description="DRBM" evidence="3">
    <location>
        <begin position="139"/>
        <end position="207"/>
    </location>
</feature>
<dbReference type="Proteomes" id="UP000085678">
    <property type="component" value="Unplaced"/>
</dbReference>
<dbReference type="PANTHER" id="PTHR10910">
    <property type="entry name" value="EUKARYOTE SPECIFIC DSRNA BINDING PROTEIN"/>
    <property type="match status" value="1"/>
</dbReference>
<dbReference type="PROSITE" id="PS50137">
    <property type="entry name" value="DS_RBD"/>
    <property type="match status" value="2"/>
</dbReference>
<protein>
    <submittedName>
        <fullName evidence="6">Adenosine deaminase domain-containing protein 1-like</fullName>
    </submittedName>
</protein>
<sequence length="737" mass="81362">MSGSQYMTQISTSAGRGIGRGSLRPPQTLPKCLQMFDSQPGKLADECSSTSNAHSMFYATQRAQQPVKKPQTTQVQQQKYIPGLSLPSGDNRGAILATPQVVQNVQQQQQNLDSAFLKRKSPKKVPPELIQAFTNGTKNPVSALMEYCSMTRMTAVFEEAAVETPSIVAKFANVCKIDGRPFPQGVGKTKKEAKVNAAKIAFTAMLGMEEDDIEDESETGRVMYDVMGRKLMLPKEEFPVEETIDSENAPYDAGSQPVAYGRNPVGELQEYCVKKRIPFLIEIGDTPGPKGFVATVTVDDEPFATATGPSKKDAKRQAADAALSLLLEFDEPEEVEAELTHYDKMASMSHQQLHKLTASLPELEEGNKVVAAFVVKRGEADSGQVVALGTGSLSITGEQLSADGRTVNDSHAEIIARRALVRYFHRELKSFYEGNTVHSIFEERYKGAPLLTLKDYITIHLYISTAPCGDAALFSARSGTPPPLSHEEWELIQSGAHYPTFETSDHGVARTKIEGGEGTIPTEKDQLTSQTWDGIKSGQQRLRSMSCSDKILKWNVLGLQGALFSNFLEPVYISSVTLGNLYDHGHATRAFCCRLEGIIRDLPEGYCVNHPYIGRTTHCQTLRHANPKMSILSTNWCQGDEKVEIIDARSGKEIPSSPFKTGATLASRMCKAGFFHRYKEIAKMAKKHHLLKVNTYRDAKLSAQSYQQAKQVFYHYLQAGGWGSWVVKPPEQELFTK</sequence>
<dbReference type="InParanoid" id="A0A2R2MN77"/>
<feature type="compositionally biased region" description="Polar residues" evidence="2">
    <location>
        <begin position="1"/>
        <end position="14"/>
    </location>
</feature>
<dbReference type="GO" id="GO:0003725">
    <property type="term" value="F:double-stranded RNA binding"/>
    <property type="evidence" value="ECO:0007669"/>
    <property type="project" value="TreeGrafter"/>
</dbReference>